<dbReference type="GO" id="GO:0003676">
    <property type="term" value="F:nucleic acid binding"/>
    <property type="evidence" value="ECO:0007669"/>
    <property type="project" value="InterPro"/>
</dbReference>
<evidence type="ECO:0000313" key="3">
    <source>
        <dbReference type="Proteomes" id="UP000887159"/>
    </source>
</evidence>
<feature type="transmembrane region" description="Helical" evidence="1">
    <location>
        <begin position="16"/>
        <end position="34"/>
    </location>
</feature>
<evidence type="ECO:0000256" key="1">
    <source>
        <dbReference type="SAM" id="Phobius"/>
    </source>
</evidence>
<proteinExistence type="predicted"/>
<comment type="caution">
    <text evidence="2">The sequence shown here is derived from an EMBL/GenBank/DDBJ whole genome shotgun (WGS) entry which is preliminary data.</text>
</comment>
<keyword evidence="1" id="KW-1133">Transmembrane helix</keyword>
<keyword evidence="1" id="KW-0812">Transmembrane</keyword>
<keyword evidence="1" id="KW-0472">Membrane</keyword>
<dbReference type="EMBL" id="BMAU01021361">
    <property type="protein sequence ID" value="GFY22900.1"/>
    <property type="molecule type" value="Genomic_DNA"/>
</dbReference>
<dbReference type="InterPro" id="IPR036397">
    <property type="entry name" value="RNaseH_sf"/>
</dbReference>
<name>A0A8X6VUZ6_TRICX</name>
<evidence type="ECO:0000313" key="2">
    <source>
        <dbReference type="EMBL" id="GFY22900.1"/>
    </source>
</evidence>
<reference evidence="2" key="1">
    <citation type="submission" date="2020-08" db="EMBL/GenBank/DDBJ databases">
        <title>Multicomponent nature underlies the extraordinary mechanical properties of spider dragline silk.</title>
        <authorList>
            <person name="Kono N."/>
            <person name="Nakamura H."/>
            <person name="Mori M."/>
            <person name="Yoshida Y."/>
            <person name="Ohtoshi R."/>
            <person name="Malay A.D."/>
            <person name="Moran D.A.P."/>
            <person name="Tomita M."/>
            <person name="Numata K."/>
            <person name="Arakawa K."/>
        </authorList>
    </citation>
    <scope>NUCLEOTIDE SEQUENCE</scope>
</reference>
<organism evidence="2 3">
    <name type="scientific">Trichonephila clavipes</name>
    <name type="common">Golden silk orbweaver</name>
    <name type="synonym">Nephila clavipes</name>
    <dbReference type="NCBI Taxonomy" id="2585209"/>
    <lineage>
        <taxon>Eukaryota</taxon>
        <taxon>Metazoa</taxon>
        <taxon>Ecdysozoa</taxon>
        <taxon>Arthropoda</taxon>
        <taxon>Chelicerata</taxon>
        <taxon>Arachnida</taxon>
        <taxon>Araneae</taxon>
        <taxon>Araneomorphae</taxon>
        <taxon>Entelegynae</taxon>
        <taxon>Araneoidea</taxon>
        <taxon>Nephilidae</taxon>
        <taxon>Trichonephila</taxon>
    </lineage>
</organism>
<gene>
    <name evidence="2" type="ORF">TNCV_2181611</name>
</gene>
<dbReference type="Proteomes" id="UP000887159">
    <property type="component" value="Unassembled WGS sequence"/>
</dbReference>
<protein>
    <submittedName>
        <fullName evidence="2">Uncharacterized protein</fullName>
    </submittedName>
</protein>
<sequence>MLNICVMHRYTGPARVLWYGAVLDITLVLLYYTLQINLAATPDQLWQRVEAAWSAVPQEPILSLFESMTRREAEVIPNNGGYSGY</sequence>
<dbReference type="AlphaFoldDB" id="A0A8X6VUZ6"/>
<accession>A0A8X6VUZ6</accession>
<dbReference type="Gene3D" id="3.30.420.10">
    <property type="entry name" value="Ribonuclease H-like superfamily/Ribonuclease H"/>
    <property type="match status" value="1"/>
</dbReference>
<keyword evidence="3" id="KW-1185">Reference proteome</keyword>